<evidence type="ECO:0000313" key="2">
    <source>
        <dbReference type="Proteomes" id="UP000008922"/>
    </source>
</evidence>
<evidence type="ECO:0000313" key="1">
    <source>
        <dbReference type="EMBL" id="BAJ62477.1"/>
    </source>
</evidence>
<dbReference type="Gene3D" id="3.30.70.120">
    <property type="match status" value="1"/>
</dbReference>
<sequence length="88" mass="9802">MKLILAILRDIDHDAVSQALTSAGYRVTMIASTGGFWRRGNTTLMVGCEDEQVEPALQIIRNNCQTPAEPGTRHATIFVIKVDQYVHF</sequence>
<dbReference type="InterPro" id="IPR015867">
    <property type="entry name" value="N-reg_PII/ATP_PRibTrfase_C"/>
</dbReference>
<evidence type="ECO:0008006" key="3">
    <source>
        <dbReference type="Google" id="ProtNLM"/>
    </source>
</evidence>
<dbReference type="InterPro" id="IPR011322">
    <property type="entry name" value="N-reg_PII-like_a/b"/>
</dbReference>
<reference evidence="1 2" key="1">
    <citation type="submission" date="2010-12" db="EMBL/GenBank/DDBJ databases">
        <title>Whole genome sequence of Anaerolinea thermophila UNI-1.</title>
        <authorList>
            <person name="Narita-Yamada S."/>
            <person name="Kishi E."/>
            <person name="Watanabe Y."/>
            <person name="Takasaki K."/>
            <person name="Ankai A."/>
            <person name="Oguchi A."/>
            <person name="Fukui S."/>
            <person name="Takahashi M."/>
            <person name="Yashiro I."/>
            <person name="Hosoyama A."/>
            <person name="Sekiguchi Y."/>
            <person name="Hanada S."/>
            <person name="Fujita N."/>
        </authorList>
    </citation>
    <scope>NUCLEOTIDE SEQUENCE [LARGE SCALE GENOMIC DNA]</scope>
    <source>
        <strain evidence="2">DSM 14523 / JCM 11388 / NBRC 100420 / UNI-1</strain>
    </source>
</reference>
<dbReference type="Proteomes" id="UP000008922">
    <property type="component" value="Chromosome"/>
</dbReference>
<dbReference type="FunCoup" id="E8N0T2">
    <property type="interactions" value="8"/>
</dbReference>
<dbReference type="eggNOG" id="COG3870">
    <property type="taxonomic scope" value="Bacteria"/>
</dbReference>
<accession>E8N0T2</accession>
<gene>
    <name evidence="1" type="ordered locus">ANT_04430</name>
</gene>
<dbReference type="AlphaFoldDB" id="E8N0T2"/>
<dbReference type="HOGENOM" id="CLU_143974_2_1_0"/>
<keyword evidence="2" id="KW-1185">Reference proteome</keyword>
<dbReference type="InParanoid" id="E8N0T2"/>
<dbReference type="InterPro" id="IPR010375">
    <property type="entry name" value="CdAMP_rec"/>
</dbReference>
<dbReference type="PANTHER" id="PTHR38456:SF1">
    <property type="entry name" value="CYCLIC DI-AMP RECEPTOR A"/>
    <property type="match status" value="1"/>
</dbReference>
<dbReference type="EMBL" id="AP012029">
    <property type="protein sequence ID" value="BAJ62477.1"/>
    <property type="molecule type" value="Genomic_DNA"/>
</dbReference>
<name>E8N0T2_ANATU</name>
<dbReference type="KEGG" id="atm:ANT_04430"/>
<protein>
    <recommendedName>
        <fullName evidence="3">Nitrogen regulatory protein P-II</fullName>
    </recommendedName>
</protein>
<dbReference type="Pfam" id="PF06153">
    <property type="entry name" value="CdAMP_rec"/>
    <property type="match status" value="1"/>
</dbReference>
<dbReference type="PANTHER" id="PTHR38456">
    <property type="entry name" value="CYCLIC DI-AMP RECEPTOR A"/>
    <property type="match status" value="1"/>
</dbReference>
<dbReference type="RefSeq" id="WP_013558873.1">
    <property type="nucleotide sequence ID" value="NC_014960.1"/>
</dbReference>
<dbReference type="OrthoDB" id="9794275at2"/>
<dbReference type="STRING" id="926569.ANT_04430"/>
<organism evidence="1 2">
    <name type="scientific">Anaerolinea thermophila (strain DSM 14523 / JCM 11388 / NBRC 100420 / UNI-1)</name>
    <dbReference type="NCBI Taxonomy" id="926569"/>
    <lineage>
        <taxon>Bacteria</taxon>
        <taxon>Bacillati</taxon>
        <taxon>Chloroflexota</taxon>
        <taxon>Anaerolineae</taxon>
        <taxon>Anaerolineales</taxon>
        <taxon>Anaerolineaceae</taxon>
        <taxon>Anaerolinea</taxon>
    </lineage>
</organism>
<dbReference type="SUPFAM" id="SSF54913">
    <property type="entry name" value="GlnB-like"/>
    <property type="match status" value="1"/>
</dbReference>
<proteinExistence type="predicted"/>